<evidence type="ECO:0000259" key="7">
    <source>
        <dbReference type="PROSITE" id="PS50156"/>
    </source>
</evidence>
<keyword evidence="5 6" id="KW-0472">Membrane</keyword>
<feature type="transmembrane region" description="Helical" evidence="6">
    <location>
        <begin position="347"/>
        <end position="366"/>
    </location>
</feature>
<feature type="transmembrane region" description="Helical" evidence="6">
    <location>
        <begin position="274"/>
        <end position="294"/>
    </location>
</feature>
<evidence type="ECO:0000313" key="8">
    <source>
        <dbReference type="EMBL" id="MDF0601875.1"/>
    </source>
</evidence>
<dbReference type="PANTHER" id="PTHR33406">
    <property type="entry name" value="MEMBRANE PROTEIN MJ1562-RELATED"/>
    <property type="match status" value="1"/>
</dbReference>
<evidence type="ECO:0000256" key="2">
    <source>
        <dbReference type="ARBA" id="ARBA00022475"/>
    </source>
</evidence>
<feature type="transmembrane region" description="Helical" evidence="6">
    <location>
        <begin position="244"/>
        <end position="268"/>
    </location>
</feature>
<organism evidence="8 9">
    <name type="scientific">Psychromarinibacter sediminicola</name>
    <dbReference type="NCBI Taxonomy" id="3033385"/>
    <lineage>
        <taxon>Bacteria</taxon>
        <taxon>Pseudomonadati</taxon>
        <taxon>Pseudomonadota</taxon>
        <taxon>Alphaproteobacteria</taxon>
        <taxon>Rhodobacterales</taxon>
        <taxon>Paracoccaceae</taxon>
        <taxon>Psychromarinibacter</taxon>
    </lineage>
</organism>
<dbReference type="SUPFAM" id="SSF82866">
    <property type="entry name" value="Multidrug efflux transporter AcrB transmembrane domain"/>
    <property type="match status" value="2"/>
</dbReference>
<feature type="transmembrane region" description="Helical" evidence="6">
    <location>
        <begin position="218"/>
        <end position="237"/>
    </location>
</feature>
<evidence type="ECO:0000256" key="1">
    <source>
        <dbReference type="ARBA" id="ARBA00004651"/>
    </source>
</evidence>
<evidence type="ECO:0000256" key="4">
    <source>
        <dbReference type="ARBA" id="ARBA00022989"/>
    </source>
</evidence>
<sequence>MTASERIARLILRRNRLWLALLLAVLAGLAAGLPRLEVSSDNRAFFGRENEEYRQLLALDATYADSSGLLFLMVPPEGTAFEPAALEALRRFTDAAWQIPYVLRVDSAANQSVSRAEGDEIIVEPLLEEVTPEAAARFEERLMGLEEAVGRLVAEDGSAYGMSVQVVLPEAEGTTEEVVGHVRAMIEDWRADYPGWEFRVTGGMLGGLTLEQVALDDLLRLVPASAAIVLLLLVFLMRTLVGAAVTLAVVLSGTVATLGFAGWTGVVLTAGTAISPLSVTVLITASSIHVMLSWMRKREAAGPDAAAEEALAENLGAVTVTNLTTAFGFLCLNFSESPPLRDMGNIIAFGLMVGLAATFVMLPAGLRFDRREHAGRIPISAALMERLAGGILRRWRWWLWGFPLAVVVALTGIARIGYDDSIYRYFDDRYEFRRAADAITEKLSGLESMQFSFHAPEGANVFDPEFLRAIDRFSAWLEDQPEVVSVSSIAAILKRLNESMNGGDAAFRTIPDSREANAQLMMFYEFSLPVGMDLTSTIDVSRTQTRLIASLRVADSNETRALADAAEAWLAENEPLLDAPASGLSVAFARLSQRNNQQMLLGLGAVLILISGTMVVTLRSVKYGAISLAPNLVPAVLAFGLWGWTFRDVNLGSTVVTTMTFGIVVDDTVHFLMHYLRRKRAGLDAAAALRDTFSVVGAAIVITTLALMAGFAVMTLSGFVINQHIGALTVFVVGFAVLADLLFLPALLYAFRGKD</sequence>
<dbReference type="InterPro" id="IPR004869">
    <property type="entry name" value="MMPL_dom"/>
</dbReference>
<feature type="domain" description="SSD" evidence="7">
    <location>
        <begin position="624"/>
        <end position="750"/>
    </location>
</feature>
<dbReference type="PANTHER" id="PTHR33406:SF12">
    <property type="entry name" value="BLR2997 PROTEIN"/>
    <property type="match status" value="1"/>
</dbReference>
<dbReference type="GO" id="GO:0005886">
    <property type="term" value="C:plasma membrane"/>
    <property type="evidence" value="ECO:0007669"/>
    <property type="project" value="UniProtKB-SubCell"/>
</dbReference>
<name>A0AAE3NVT1_9RHOB</name>
<reference evidence="8" key="1">
    <citation type="submission" date="2023-03" db="EMBL/GenBank/DDBJ databases">
        <title>Multiphase analysis and comparison of six strains from genera Psychromarinibacter, Lutimaribacter, and Maritimibacter, including a novel species: Psychromarinibacter sediminicola sp. nov.</title>
        <authorList>
            <person name="Wang Y.-H."/>
            <person name="Ye M.-Q."/>
            <person name="Du Z.-J."/>
        </authorList>
    </citation>
    <scope>NUCLEOTIDE SEQUENCE</scope>
    <source>
        <strain evidence="8">C21-152</strain>
    </source>
</reference>
<keyword evidence="4 6" id="KW-1133">Transmembrane helix</keyword>
<evidence type="ECO:0000256" key="3">
    <source>
        <dbReference type="ARBA" id="ARBA00022692"/>
    </source>
</evidence>
<feature type="transmembrane region" description="Helical" evidence="6">
    <location>
        <begin position="625"/>
        <end position="645"/>
    </location>
</feature>
<feature type="transmembrane region" description="Helical" evidence="6">
    <location>
        <begin position="397"/>
        <end position="418"/>
    </location>
</feature>
<gene>
    <name evidence="8" type="ORF">P1J78_14105</name>
</gene>
<dbReference type="InterPro" id="IPR050545">
    <property type="entry name" value="Mycobact_MmpL"/>
</dbReference>
<comment type="subcellular location">
    <subcellularLocation>
        <location evidence="1">Cell membrane</location>
        <topology evidence="1">Multi-pass membrane protein</topology>
    </subcellularLocation>
</comment>
<feature type="transmembrane region" description="Helical" evidence="6">
    <location>
        <begin position="693"/>
        <end position="721"/>
    </location>
</feature>
<keyword evidence="2" id="KW-1003">Cell membrane</keyword>
<dbReference type="Gene3D" id="1.20.1640.10">
    <property type="entry name" value="Multidrug efflux transporter AcrB transmembrane domain"/>
    <property type="match status" value="2"/>
</dbReference>
<dbReference type="Proteomes" id="UP001220964">
    <property type="component" value="Unassembled WGS sequence"/>
</dbReference>
<evidence type="ECO:0000256" key="6">
    <source>
        <dbReference type="SAM" id="Phobius"/>
    </source>
</evidence>
<proteinExistence type="predicted"/>
<feature type="transmembrane region" description="Helical" evidence="6">
    <location>
        <begin position="651"/>
        <end position="672"/>
    </location>
</feature>
<dbReference type="RefSeq" id="WP_275568015.1">
    <property type="nucleotide sequence ID" value="NZ_JARGYC010000036.1"/>
</dbReference>
<evidence type="ECO:0000256" key="5">
    <source>
        <dbReference type="ARBA" id="ARBA00023136"/>
    </source>
</evidence>
<keyword evidence="3 6" id="KW-0812">Transmembrane</keyword>
<feature type="transmembrane region" description="Helical" evidence="6">
    <location>
        <begin position="727"/>
        <end position="751"/>
    </location>
</feature>
<protein>
    <submittedName>
        <fullName evidence="8">MMPL family transporter</fullName>
    </submittedName>
</protein>
<keyword evidence="9" id="KW-1185">Reference proteome</keyword>
<dbReference type="EMBL" id="JARGYC010000036">
    <property type="protein sequence ID" value="MDF0601875.1"/>
    <property type="molecule type" value="Genomic_DNA"/>
</dbReference>
<dbReference type="PROSITE" id="PS50156">
    <property type="entry name" value="SSD"/>
    <property type="match status" value="1"/>
</dbReference>
<evidence type="ECO:0000313" key="9">
    <source>
        <dbReference type="Proteomes" id="UP001220964"/>
    </source>
</evidence>
<feature type="transmembrane region" description="Helical" evidence="6">
    <location>
        <begin position="599"/>
        <end position="618"/>
    </location>
</feature>
<comment type="caution">
    <text evidence="8">The sequence shown here is derived from an EMBL/GenBank/DDBJ whole genome shotgun (WGS) entry which is preliminary data.</text>
</comment>
<dbReference type="Pfam" id="PF03176">
    <property type="entry name" value="MMPL"/>
    <property type="match status" value="2"/>
</dbReference>
<dbReference type="InterPro" id="IPR000731">
    <property type="entry name" value="SSD"/>
</dbReference>
<accession>A0AAE3NVT1</accession>
<dbReference type="AlphaFoldDB" id="A0AAE3NVT1"/>
<feature type="transmembrane region" description="Helical" evidence="6">
    <location>
        <begin position="315"/>
        <end position="335"/>
    </location>
</feature>